<sequence>MESDNSMNFTFTQGEVPCQIPEKFLAHYGPEPHLQFIARKGTLRHACGDHTVYRLPEIGIVLTKGDRTILRTEYFQDLTARFAAVERAIDNATPEEKMRLSLQNLQPLDGSVDAALAKVFRLIDQEGPFDGVIGHSEGTAMAATVLLEERRRFRETGRPQQLKCAILFNGFPPLIPGKNRYLLADEGRGTLGYEDWFINVPTLHVLGSLDPWVYGSLALYNVCCNDKAILFDHGGGHSVPRDARTIRELGQIVREMIDGLK</sequence>
<proteinExistence type="predicted"/>
<dbReference type="Proteomes" id="UP000326877">
    <property type="component" value="Unassembled WGS sequence"/>
</dbReference>
<dbReference type="PANTHER" id="PTHR48070">
    <property type="entry name" value="ESTERASE OVCA2"/>
    <property type="match status" value="1"/>
</dbReference>
<dbReference type="InterPro" id="IPR029058">
    <property type="entry name" value="AB_hydrolase_fold"/>
</dbReference>
<keyword evidence="1 3" id="KW-0378">Hydrolase</keyword>
<reference evidence="3" key="1">
    <citation type="submission" date="2019-04" db="EMBL/GenBank/DDBJ databases">
        <title>Friends and foes A comparative genomics studyof 23 Aspergillus species from section Flavi.</title>
        <authorList>
            <consortium name="DOE Joint Genome Institute"/>
            <person name="Kjaerbolling I."/>
            <person name="Vesth T."/>
            <person name="Frisvad J.C."/>
            <person name="Nybo J.L."/>
            <person name="Theobald S."/>
            <person name="Kildgaard S."/>
            <person name="Isbrandt T."/>
            <person name="Kuo A."/>
            <person name="Sato A."/>
            <person name="Lyhne E.K."/>
            <person name="Kogle M.E."/>
            <person name="Wiebenga A."/>
            <person name="Kun R.S."/>
            <person name="Lubbers R.J."/>
            <person name="Makela M.R."/>
            <person name="Barry K."/>
            <person name="Chovatia M."/>
            <person name="Clum A."/>
            <person name="Daum C."/>
            <person name="Haridas S."/>
            <person name="He G."/>
            <person name="LaButti K."/>
            <person name="Lipzen A."/>
            <person name="Mondo S."/>
            <person name="Riley R."/>
            <person name="Salamov A."/>
            <person name="Simmons B.A."/>
            <person name="Magnuson J.K."/>
            <person name="Henrissat B."/>
            <person name="Mortensen U.H."/>
            <person name="Larsen T.O."/>
            <person name="Devries R.P."/>
            <person name="Grigoriev I.V."/>
            <person name="Machida M."/>
            <person name="Baker S.E."/>
            <person name="Andersen M.R."/>
        </authorList>
    </citation>
    <scope>NUCLEOTIDE SEQUENCE [LARGE SCALE GENOMIC DNA]</scope>
    <source>
        <strain evidence="3">IBT 14317</strain>
    </source>
</reference>
<dbReference type="GO" id="GO:0016787">
    <property type="term" value="F:hydrolase activity"/>
    <property type="evidence" value="ECO:0007669"/>
    <property type="project" value="UniProtKB-KW"/>
</dbReference>
<dbReference type="GO" id="GO:0019748">
    <property type="term" value="P:secondary metabolic process"/>
    <property type="evidence" value="ECO:0007669"/>
    <property type="project" value="TreeGrafter"/>
</dbReference>
<dbReference type="Gene3D" id="3.40.50.1820">
    <property type="entry name" value="alpha/beta hydrolase"/>
    <property type="match status" value="1"/>
</dbReference>
<evidence type="ECO:0000259" key="2">
    <source>
        <dbReference type="Pfam" id="PF03959"/>
    </source>
</evidence>
<gene>
    <name evidence="3" type="ORF">BDV23DRAFT_187968</name>
</gene>
<feature type="domain" description="Serine hydrolase" evidence="2">
    <location>
        <begin position="109"/>
        <end position="247"/>
    </location>
</feature>
<dbReference type="PANTHER" id="PTHR48070:SF4">
    <property type="entry name" value="ESTERASE ALNB"/>
    <property type="match status" value="1"/>
</dbReference>
<dbReference type="GO" id="GO:0005634">
    <property type="term" value="C:nucleus"/>
    <property type="evidence" value="ECO:0007669"/>
    <property type="project" value="TreeGrafter"/>
</dbReference>
<dbReference type="InterPro" id="IPR005645">
    <property type="entry name" value="FSH-like_dom"/>
</dbReference>
<dbReference type="InterPro" id="IPR050593">
    <property type="entry name" value="LovG"/>
</dbReference>
<organism evidence="3">
    <name type="scientific">Petromyces alliaceus</name>
    <name type="common">Aspergillus alliaceus</name>
    <dbReference type="NCBI Taxonomy" id="209559"/>
    <lineage>
        <taxon>Eukaryota</taxon>
        <taxon>Fungi</taxon>
        <taxon>Dikarya</taxon>
        <taxon>Ascomycota</taxon>
        <taxon>Pezizomycotina</taxon>
        <taxon>Eurotiomycetes</taxon>
        <taxon>Eurotiomycetidae</taxon>
        <taxon>Eurotiales</taxon>
        <taxon>Aspergillaceae</taxon>
        <taxon>Aspergillus</taxon>
        <taxon>Aspergillus subgen. Circumdati</taxon>
    </lineage>
</organism>
<dbReference type="AlphaFoldDB" id="A0A5N7BVU4"/>
<dbReference type="EMBL" id="ML735327">
    <property type="protein sequence ID" value="KAE8385743.1"/>
    <property type="molecule type" value="Genomic_DNA"/>
</dbReference>
<evidence type="ECO:0000313" key="3">
    <source>
        <dbReference type="EMBL" id="KAE8385743.1"/>
    </source>
</evidence>
<accession>A0A5N7BVU4</accession>
<dbReference type="GO" id="GO:0005737">
    <property type="term" value="C:cytoplasm"/>
    <property type="evidence" value="ECO:0007669"/>
    <property type="project" value="TreeGrafter"/>
</dbReference>
<dbReference type="OrthoDB" id="414698at2759"/>
<name>A0A5N7BVU4_PETAA</name>
<dbReference type="SUPFAM" id="SSF53474">
    <property type="entry name" value="alpha/beta-Hydrolases"/>
    <property type="match status" value="1"/>
</dbReference>
<dbReference type="Pfam" id="PF03959">
    <property type="entry name" value="FSH1"/>
    <property type="match status" value="1"/>
</dbReference>
<protein>
    <submittedName>
        <fullName evidence="3">Serine hydrolase-domain-containing protein</fullName>
    </submittedName>
</protein>
<evidence type="ECO:0000256" key="1">
    <source>
        <dbReference type="ARBA" id="ARBA00022801"/>
    </source>
</evidence>